<keyword evidence="4" id="KW-1185">Reference proteome</keyword>
<accession>A0A2I0XBB1</accession>
<dbReference type="InterPro" id="IPR052806">
    <property type="entry name" value="Fasciclin-like_AGP"/>
</dbReference>
<dbReference type="Gene3D" id="2.30.180.10">
    <property type="entry name" value="FAS1 domain"/>
    <property type="match status" value="1"/>
</dbReference>
<name>A0A2I0XBB1_9ASPA</name>
<dbReference type="PANTHER" id="PTHR33985">
    <property type="entry name" value="OS02G0491300 PROTEIN-RELATED"/>
    <property type="match status" value="1"/>
</dbReference>
<gene>
    <name evidence="3" type="primary">FLA20</name>
    <name evidence="3" type="ORF">MA16_Dca022275</name>
</gene>
<dbReference type="SMART" id="SM00554">
    <property type="entry name" value="FAS1"/>
    <property type="match status" value="2"/>
</dbReference>
<comment type="similarity">
    <text evidence="1">Belongs to the fasciclin-like AGP family.</text>
</comment>
<reference evidence="3 4" key="1">
    <citation type="journal article" date="2016" name="Sci. Rep.">
        <title>The Dendrobium catenatum Lindl. genome sequence provides insights into polysaccharide synthase, floral development and adaptive evolution.</title>
        <authorList>
            <person name="Zhang G.Q."/>
            <person name="Xu Q."/>
            <person name="Bian C."/>
            <person name="Tsai W.C."/>
            <person name="Yeh C.M."/>
            <person name="Liu K.W."/>
            <person name="Yoshida K."/>
            <person name="Zhang L.S."/>
            <person name="Chang S.B."/>
            <person name="Chen F."/>
            <person name="Shi Y."/>
            <person name="Su Y.Y."/>
            <person name="Zhang Y.Q."/>
            <person name="Chen L.J."/>
            <person name="Yin Y."/>
            <person name="Lin M."/>
            <person name="Huang H."/>
            <person name="Deng H."/>
            <person name="Wang Z.W."/>
            <person name="Zhu S.L."/>
            <person name="Zhao X."/>
            <person name="Deng C."/>
            <person name="Niu S.C."/>
            <person name="Huang J."/>
            <person name="Wang M."/>
            <person name="Liu G.H."/>
            <person name="Yang H.J."/>
            <person name="Xiao X.J."/>
            <person name="Hsiao Y.Y."/>
            <person name="Wu W.L."/>
            <person name="Chen Y.Y."/>
            <person name="Mitsuda N."/>
            <person name="Ohme-Takagi M."/>
            <person name="Luo Y.B."/>
            <person name="Van de Peer Y."/>
            <person name="Liu Z.J."/>
        </authorList>
    </citation>
    <scope>NUCLEOTIDE SEQUENCE [LARGE SCALE GENOMIC DNA]</scope>
    <source>
        <tissue evidence="3">The whole plant</tissue>
    </source>
</reference>
<dbReference type="AlphaFoldDB" id="A0A2I0XBB1"/>
<dbReference type="SUPFAM" id="SSF82153">
    <property type="entry name" value="FAS1 domain"/>
    <property type="match status" value="2"/>
</dbReference>
<evidence type="ECO:0000256" key="1">
    <source>
        <dbReference type="ARBA" id="ARBA00007843"/>
    </source>
</evidence>
<evidence type="ECO:0000313" key="3">
    <source>
        <dbReference type="EMBL" id="PKU85191.1"/>
    </source>
</evidence>
<protein>
    <submittedName>
        <fullName evidence="3">Fasciclin-like arabinogalactan protein 20</fullName>
    </submittedName>
</protein>
<evidence type="ECO:0000313" key="4">
    <source>
        <dbReference type="Proteomes" id="UP000233837"/>
    </source>
</evidence>
<dbReference type="InterPro" id="IPR000782">
    <property type="entry name" value="FAS1_domain"/>
</dbReference>
<dbReference type="PANTHER" id="PTHR33985:SF2">
    <property type="entry name" value="EXPRESSED PROTEIN"/>
    <property type="match status" value="1"/>
</dbReference>
<dbReference type="InterPro" id="IPR036378">
    <property type="entry name" value="FAS1_dom_sf"/>
</dbReference>
<dbReference type="Proteomes" id="UP000233837">
    <property type="component" value="Unassembled WGS sequence"/>
</dbReference>
<organism evidence="3 4">
    <name type="scientific">Dendrobium catenatum</name>
    <dbReference type="NCBI Taxonomy" id="906689"/>
    <lineage>
        <taxon>Eukaryota</taxon>
        <taxon>Viridiplantae</taxon>
        <taxon>Streptophyta</taxon>
        <taxon>Embryophyta</taxon>
        <taxon>Tracheophyta</taxon>
        <taxon>Spermatophyta</taxon>
        <taxon>Magnoliopsida</taxon>
        <taxon>Liliopsida</taxon>
        <taxon>Asparagales</taxon>
        <taxon>Orchidaceae</taxon>
        <taxon>Epidendroideae</taxon>
        <taxon>Malaxideae</taxon>
        <taxon>Dendrobiinae</taxon>
        <taxon>Dendrobium</taxon>
    </lineage>
</organism>
<feature type="domain" description="FAS1" evidence="2">
    <location>
        <begin position="79"/>
        <end position="202"/>
    </location>
</feature>
<evidence type="ECO:0000259" key="2">
    <source>
        <dbReference type="PROSITE" id="PS50213"/>
    </source>
</evidence>
<reference evidence="3 4" key="2">
    <citation type="journal article" date="2017" name="Nature">
        <title>The Apostasia genome and the evolution of orchids.</title>
        <authorList>
            <person name="Zhang G.Q."/>
            <person name="Liu K.W."/>
            <person name="Li Z."/>
            <person name="Lohaus R."/>
            <person name="Hsiao Y.Y."/>
            <person name="Niu S.C."/>
            <person name="Wang J.Y."/>
            <person name="Lin Y.C."/>
            <person name="Xu Q."/>
            <person name="Chen L.J."/>
            <person name="Yoshida K."/>
            <person name="Fujiwara S."/>
            <person name="Wang Z.W."/>
            <person name="Zhang Y.Q."/>
            <person name="Mitsuda N."/>
            <person name="Wang M."/>
            <person name="Liu G.H."/>
            <person name="Pecoraro L."/>
            <person name="Huang H.X."/>
            <person name="Xiao X.J."/>
            <person name="Lin M."/>
            <person name="Wu X.Y."/>
            <person name="Wu W.L."/>
            <person name="Chen Y.Y."/>
            <person name="Chang S.B."/>
            <person name="Sakamoto S."/>
            <person name="Ohme-Takagi M."/>
            <person name="Yagi M."/>
            <person name="Zeng S.J."/>
            <person name="Shen C.Y."/>
            <person name="Yeh C.M."/>
            <person name="Luo Y.B."/>
            <person name="Tsai W.C."/>
            <person name="Van de Peer Y."/>
            <person name="Liu Z.J."/>
        </authorList>
    </citation>
    <scope>NUCLEOTIDE SEQUENCE [LARGE SCALE GENOMIC DNA]</scope>
    <source>
        <tissue evidence="3">The whole plant</tissue>
    </source>
</reference>
<dbReference type="EMBL" id="KZ501988">
    <property type="protein sequence ID" value="PKU85191.1"/>
    <property type="molecule type" value="Genomic_DNA"/>
</dbReference>
<dbReference type="PROSITE" id="PS50213">
    <property type="entry name" value="FAS1"/>
    <property type="match status" value="1"/>
</dbReference>
<sequence>MAFCGLKSSIDLLPIAIKPRHASSAAHSTHCCSLTMAPLRPTNSLSLLLSLLALLSVRPSSSSLPMASRRSVPQELHYRTDLLAPILSNLGFHELAMAVPALYSPVLSSWYGPITLFAPSDDSIRSCPSFSAPRLLREHLVPGLFSSVYLSKLTFGAKLETSSPGRCLSITSTSAVSKSNNSVGSNDLDRDSSGINIFVDGIEITQPDLFNDGQIVIHGIQGCVAPLSTASCGQESFPSDFSPEIDAANDGPNPRSTAIMRLMLRDAILRLHEGGYNILALAMRVKYPELAGLNNMTVFALNDHSIFAGGHAYLTDVRFHVVPNRVLMRSDLMSLRQGTMLPTLVHGQHLVLTQTGAGLSSGSLRINYVPIKELDVVCNAKIVVHSLYLPLPHLYLADIASAAILGNPEGGVPDHGSSKTRPASAAEFETCGDPNAVDTSECPLIPVAAPTSWAVIDFDEGI</sequence>
<proteinExistence type="inferred from homology"/>